<name>A0A9Q9SSB5_MOOP1</name>
<reference evidence="2" key="2">
    <citation type="submission" date="2022-10" db="EMBL/GenBank/DDBJ databases">
        <authorList>
            <person name="Ngo T.-E."/>
        </authorList>
    </citation>
    <scope>NUCLEOTIDE SEQUENCE</scope>
    <source>
        <strain evidence="2">JHB</strain>
    </source>
</reference>
<gene>
    <name evidence="2" type="ORF">BJP36_40840</name>
</gene>
<dbReference type="AlphaFoldDB" id="A0A9Q9SSB5"/>
<feature type="region of interest" description="Disordered" evidence="1">
    <location>
        <begin position="1"/>
        <end position="48"/>
    </location>
</feature>
<sequence length="48" mass="5263">MANRPRYANNPLTLANRPRASQQSGTKSIAFNLQPSNLQPTNLQPSTP</sequence>
<dbReference type="EMBL" id="CP017708">
    <property type="protein sequence ID" value="WAN68713.1"/>
    <property type="molecule type" value="Genomic_DNA"/>
</dbReference>
<proteinExistence type="predicted"/>
<reference evidence="2" key="1">
    <citation type="journal article" date="2017" name="Proc. Natl. Acad. Sci. U.S.A.">
        <title>Comparative genomics uncovers the prolific and distinctive metabolic potential of the cyanobacterial genus Moorea.</title>
        <authorList>
            <person name="Leao T."/>
            <person name="Castelao G."/>
            <person name="Korobeynikov A."/>
            <person name="Monroe E.A."/>
            <person name="Podell S."/>
            <person name="Glukhov E."/>
            <person name="Allen E.E."/>
            <person name="Gerwick W.H."/>
            <person name="Gerwick L."/>
        </authorList>
    </citation>
    <scope>NUCLEOTIDE SEQUENCE</scope>
    <source>
        <strain evidence="2">JHB</strain>
    </source>
</reference>
<dbReference type="Proteomes" id="UP000176944">
    <property type="component" value="Chromosome"/>
</dbReference>
<organism evidence="2">
    <name type="scientific">Moorena producens (strain JHB)</name>
    <dbReference type="NCBI Taxonomy" id="1454205"/>
    <lineage>
        <taxon>Bacteria</taxon>
        <taxon>Bacillati</taxon>
        <taxon>Cyanobacteriota</taxon>
        <taxon>Cyanophyceae</taxon>
        <taxon>Coleofasciculales</taxon>
        <taxon>Coleofasciculaceae</taxon>
        <taxon>Moorena</taxon>
    </lineage>
</organism>
<accession>A0A9Q9SSB5</accession>
<evidence type="ECO:0000313" key="2">
    <source>
        <dbReference type="EMBL" id="WAN68713.1"/>
    </source>
</evidence>
<evidence type="ECO:0000256" key="1">
    <source>
        <dbReference type="SAM" id="MobiDB-lite"/>
    </source>
</evidence>
<protein>
    <submittedName>
        <fullName evidence="2">Uncharacterized protein</fullName>
    </submittedName>
</protein>
<feature type="compositionally biased region" description="Polar residues" evidence="1">
    <location>
        <begin position="19"/>
        <end position="48"/>
    </location>
</feature>